<dbReference type="Proteomes" id="UP000266841">
    <property type="component" value="Unassembled WGS sequence"/>
</dbReference>
<evidence type="ECO:0000313" key="9">
    <source>
        <dbReference type="EMBL" id="EJK49523.1"/>
    </source>
</evidence>
<dbReference type="OrthoDB" id="300780at2759"/>
<comment type="caution">
    <text evidence="9">The sequence shown here is derived from an EMBL/GenBank/DDBJ whole genome shotgun (WGS) entry which is preliminary data.</text>
</comment>
<dbReference type="Pfam" id="PF10405">
    <property type="entry name" value="BHD_3"/>
    <property type="match status" value="1"/>
</dbReference>
<feature type="region of interest" description="Disordered" evidence="6">
    <location>
        <begin position="116"/>
        <end position="159"/>
    </location>
</feature>
<feature type="compositionally biased region" description="Low complexity" evidence="6">
    <location>
        <begin position="38"/>
        <end position="59"/>
    </location>
</feature>
<reference evidence="9 10" key="1">
    <citation type="journal article" date="2012" name="Genome Biol.">
        <title>Genome and low-iron response of an oceanic diatom adapted to chronic iron limitation.</title>
        <authorList>
            <person name="Lommer M."/>
            <person name="Specht M."/>
            <person name="Roy A.S."/>
            <person name="Kraemer L."/>
            <person name="Andreson R."/>
            <person name="Gutowska M.A."/>
            <person name="Wolf J."/>
            <person name="Bergner S.V."/>
            <person name="Schilhabel M.B."/>
            <person name="Klostermeier U.C."/>
            <person name="Beiko R.G."/>
            <person name="Rosenstiel P."/>
            <person name="Hippler M."/>
            <person name="Laroche J."/>
        </authorList>
    </citation>
    <scope>NUCLEOTIDE SEQUENCE [LARGE SCALE GENOMIC DNA]</scope>
    <source>
        <strain evidence="9 10">CCMP1005</strain>
    </source>
</reference>
<dbReference type="Gene3D" id="3.90.260.10">
    <property type="entry name" value="Transglutaminase-like"/>
    <property type="match status" value="1"/>
</dbReference>
<dbReference type="GO" id="GO:0003684">
    <property type="term" value="F:damaged DNA binding"/>
    <property type="evidence" value="ECO:0007669"/>
    <property type="project" value="InterPro"/>
</dbReference>
<dbReference type="EMBL" id="AGNL01044698">
    <property type="protein sequence ID" value="EJK49523.1"/>
    <property type="molecule type" value="Genomic_DNA"/>
</dbReference>
<dbReference type="InterPro" id="IPR018327">
    <property type="entry name" value="BHD_2"/>
</dbReference>
<comment type="similarity">
    <text evidence="2">Belongs to the XPC family.</text>
</comment>
<feature type="domain" description="Rad4 beta-hairpin" evidence="7">
    <location>
        <begin position="666"/>
        <end position="719"/>
    </location>
</feature>
<keyword evidence="10" id="KW-1185">Reference proteome</keyword>
<keyword evidence="4" id="KW-0234">DNA repair</keyword>
<sequence>MSFNFSGGEEDEESDLELDRFDTSGLLAQQSRKCDGVADSSSTDLLSPPAAAAALPTTTGKDPAAFESDDEDDIGWEDGQSDWEDASVDGDIDEVHQDGADRLMAEPEGHLLINLGKRKAGMSNVPDDEVDASKGASAQKQQDPEPPKKKKRRVNKVLQMSKQNRRSLLDIRRSLMLASVAHATQSSSMCGSTDSNDEAQSLLFHVALSMIPEEFHPHEDEAGVIVPTKQDLQRFLQWFFQLVNRAGRRRRDGPAGGVSSSRRRTRSSNGRKVNSALVTPNTEDGARQTHSRQNASASSTDCLLQLLTCLSPTSGVDAPESITSREKVLLLLSMTRSLGWRSRYVTSLEPMSLQLTVDHPLLAKSGVKSASDMKLIQKLLRTMSDNGMLSGGRKRKVDVVDLLDSESDDDGDKKPAAIESRAITLPAPEDETPSSLLSWVEILCTDVDGAKQMPCKAKLGKAKLGKAKSSAKWVPIHPEQESVDACEDVESILAMHGDCGKKRCAPNQAKSKGKWFKAPPSLRDANLFSRKVPVSYVLAVESKHRANACARLTDVTPRYAGTWSQTLRLRGASVKELRNGAGKCPDEWWAATLKKLNGRQVNKKDSKRPSVRSVTKVKSKGKVVDVLELDSSGDDDDKPAACHYEFDSGEDEHDAIEAKELKGEAQREQIPTSKAKFKVSPFYVIPSVLGSCDVLHPDARKRLCGVFKGELVYRRSDVSKAQRAQKWLYQGRKVRQEELTKPAKQVKARKKPASKGFQALDSYGISEVSQRDQIAAIDREMSPSSAPGMDNLYGIWQTDPWSPEYVGPDDEIPRNEYRNVELALINPGLAHIDLPRVAPIARKLGIPYAPCMLGFEKRAPSIRGIVVHDHNVDLLKEARLEWESHAVEKEREDRRKQVLNRWKRLVVGVMTKERLEREYAKA</sequence>
<feature type="region of interest" description="Disordered" evidence="6">
    <location>
        <begin position="1"/>
        <end position="88"/>
    </location>
</feature>
<organism evidence="9 10">
    <name type="scientific">Thalassiosira oceanica</name>
    <name type="common">Marine diatom</name>
    <dbReference type="NCBI Taxonomy" id="159749"/>
    <lineage>
        <taxon>Eukaryota</taxon>
        <taxon>Sar</taxon>
        <taxon>Stramenopiles</taxon>
        <taxon>Ochrophyta</taxon>
        <taxon>Bacillariophyta</taxon>
        <taxon>Coscinodiscophyceae</taxon>
        <taxon>Thalassiosirophycidae</taxon>
        <taxon>Thalassiosirales</taxon>
        <taxon>Thalassiosiraceae</taxon>
        <taxon>Thalassiosira</taxon>
    </lineage>
</organism>
<proteinExistence type="inferred from homology"/>
<evidence type="ECO:0000256" key="5">
    <source>
        <dbReference type="ARBA" id="ARBA00023242"/>
    </source>
</evidence>
<evidence type="ECO:0000256" key="2">
    <source>
        <dbReference type="ARBA" id="ARBA00009525"/>
    </source>
</evidence>
<dbReference type="SMART" id="SM01032">
    <property type="entry name" value="BHD_3"/>
    <property type="match status" value="1"/>
</dbReference>
<dbReference type="InterPro" id="IPR004583">
    <property type="entry name" value="DNA_repair_Rad4"/>
</dbReference>
<evidence type="ECO:0000256" key="1">
    <source>
        <dbReference type="ARBA" id="ARBA00004123"/>
    </source>
</evidence>
<feature type="compositionally biased region" description="Acidic residues" evidence="6">
    <location>
        <begin position="67"/>
        <end position="88"/>
    </location>
</feature>
<dbReference type="Pfam" id="PF10404">
    <property type="entry name" value="BHD_2"/>
    <property type="match status" value="1"/>
</dbReference>
<feature type="region of interest" description="Disordered" evidence="6">
    <location>
        <begin position="249"/>
        <end position="296"/>
    </location>
</feature>
<dbReference type="PANTHER" id="PTHR12135">
    <property type="entry name" value="DNA REPAIR PROTEIN XP-C / RAD4"/>
    <property type="match status" value="1"/>
</dbReference>
<evidence type="ECO:0000256" key="3">
    <source>
        <dbReference type="ARBA" id="ARBA00022763"/>
    </source>
</evidence>
<dbReference type="GO" id="GO:0005737">
    <property type="term" value="C:cytoplasm"/>
    <property type="evidence" value="ECO:0007669"/>
    <property type="project" value="TreeGrafter"/>
</dbReference>
<dbReference type="GO" id="GO:0006289">
    <property type="term" value="P:nucleotide-excision repair"/>
    <property type="evidence" value="ECO:0007669"/>
    <property type="project" value="InterPro"/>
</dbReference>
<evidence type="ECO:0000259" key="8">
    <source>
        <dbReference type="SMART" id="SM01032"/>
    </source>
</evidence>
<evidence type="ECO:0008006" key="11">
    <source>
        <dbReference type="Google" id="ProtNLM"/>
    </source>
</evidence>
<dbReference type="PANTHER" id="PTHR12135:SF0">
    <property type="entry name" value="DNA REPAIR PROTEIN COMPLEMENTING XP-C CELLS"/>
    <property type="match status" value="1"/>
</dbReference>
<dbReference type="InterPro" id="IPR042488">
    <property type="entry name" value="Rad4_BHD3_sf"/>
</dbReference>
<evidence type="ECO:0000313" key="10">
    <source>
        <dbReference type="Proteomes" id="UP000266841"/>
    </source>
</evidence>
<dbReference type="GO" id="GO:0000111">
    <property type="term" value="C:nucleotide-excision repair factor 2 complex"/>
    <property type="evidence" value="ECO:0007669"/>
    <property type="project" value="TreeGrafter"/>
</dbReference>
<dbReference type="GO" id="GO:0071942">
    <property type="term" value="C:XPC complex"/>
    <property type="evidence" value="ECO:0007669"/>
    <property type="project" value="TreeGrafter"/>
</dbReference>
<dbReference type="AlphaFoldDB" id="K0R7S4"/>
<gene>
    <name evidence="9" type="ORF">THAOC_31587</name>
</gene>
<dbReference type="InterPro" id="IPR018326">
    <property type="entry name" value="Rad4_beta-hairpin_dom1"/>
</dbReference>
<feature type="domain" description="Rad4 beta-hairpin" evidence="8">
    <location>
        <begin position="812"/>
        <end position="879"/>
    </location>
</feature>
<evidence type="ECO:0000259" key="7">
    <source>
        <dbReference type="SMART" id="SM01030"/>
    </source>
</evidence>
<dbReference type="Pfam" id="PF10403">
    <property type="entry name" value="BHD_1"/>
    <property type="match status" value="1"/>
</dbReference>
<dbReference type="eggNOG" id="KOG2179">
    <property type="taxonomic scope" value="Eukaryota"/>
</dbReference>
<dbReference type="SMART" id="SM01030">
    <property type="entry name" value="BHD_1"/>
    <property type="match status" value="1"/>
</dbReference>
<protein>
    <recommendedName>
        <fullName evidence="11">Rad4 beta-hairpin domain-containing protein</fullName>
    </recommendedName>
</protein>
<evidence type="ECO:0000256" key="6">
    <source>
        <dbReference type="SAM" id="MobiDB-lite"/>
    </source>
</evidence>
<dbReference type="GO" id="GO:0006298">
    <property type="term" value="P:mismatch repair"/>
    <property type="evidence" value="ECO:0007669"/>
    <property type="project" value="TreeGrafter"/>
</dbReference>
<evidence type="ECO:0000256" key="4">
    <source>
        <dbReference type="ARBA" id="ARBA00023204"/>
    </source>
</evidence>
<comment type="subcellular location">
    <subcellularLocation>
        <location evidence="1">Nucleus</location>
    </subcellularLocation>
</comment>
<dbReference type="OMA" id="ICGVFKG"/>
<dbReference type="InterPro" id="IPR018328">
    <property type="entry name" value="Rad4_beta-hairpin_dom3"/>
</dbReference>
<keyword evidence="3" id="KW-0227">DNA damage</keyword>
<name>K0R7S4_THAOC</name>
<dbReference type="Gene3D" id="3.30.70.2460">
    <property type="entry name" value="Rad4, beta-hairpin domain BHD3"/>
    <property type="match status" value="1"/>
</dbReference>
<dbReference type="GO" id="GO:0003697">
    <property type="term" value="F:single-stranded DNA binding"/>
    <property type="evidence" value="ECO:0007669"/>
    <property type="project" value="TreeGrafter"/>
</dbReference>
<dbReference type="InterPro" id="IPR036985">
    <property type="entry name" value="Transglutaminase-like_sf"/>
</dbReference>
<keyword evidence="5" id="KW-0539">Nucleus</keyword>
<accession>K0R7S4</accession>